<evidence type="ECO:0000313" key="2">
    <source>
        <dbReference type="EMBL" id="SEK10937.1"/>
    </source>
</evidence>
<dbReference type="EMBL" id="FNYE01000049">
    <property type="protein sequence ID" value="SEK10937.1"/>
    <property type="molecule type" value="Genomic_DNA"/>
</dbReference>
<protein>
    <submittedName>
        <fullName evidence="2">Uncharacterized protein</fullName>
    </submittedName>
</protein>
<accession>A0A1H7ED12</accession>
<keyword evidence="1" id="KW-1133">Transmembrane helix</keyword>
<keyword evidence="1" id="KW-0472">Membrane</keyword>
<evidence type="ECO:0000256" key="1">
    <source>
        <dbReference type="SAM" id="Phobius"/>
    </source>
</evidence>
<dbReference type="AlphaFoldDB" id="A0A1H7ED12"/>
<reference evidence="3" key="1">
    <citation type="submission" date="2016-10" db="EMBL/GenBank/DDBJ databases">
        <authorList>
            <person name="Varghese N."/>
            <person name="Submissions S."/>
        </authorList>
    </citation>
    <scope>NUCLEOTIDE SEQUENCE [LARGE SCALE GENOMIC DNA]</scope>
    <source>
        <strain evidence="3">LMG 26031</strain>
    </source>
</reference>
<organism evidence="2 3">
    <name type="scientific">Paraburkholderia diazotrophica</name>
    <dbReference type="NCBI Taxonomy" id="667676"/>
    <lineage>
        <taxon>Bacteria</taxon>
        <taxon>Pseudomonadati</taxon>
        <taxon>Pseudomonadota</taxon>
        <taxon>Betaproteobacteria</taxon>
        <taxon>Burkholderiales</taxon>
        <taxon>Burkholderiaceae</taxon>
        <taxon>Paraburkholderia</taxon>
    </lineage>
</organism>
<keyword evidence="1" id="KW-0812">Transmembrane</keyword>
<gene>
    <name evidence="2" type="ORF">SAMN05192539_104950</name>
</gene>
<dbReference type="Proteomes" id="UP000198866">
    <property type="component" value="Unassembled WGS sequence"/>
</dbReference>
<proteinExistence type="predicted"/>
<evidence type="ECO:0000313" key="3">
    <source>
        <dbReference type="Proteomes" id="UP000198866"/>
    </source>
</evidence>
<keyword evidence="3" id="KW-1185">Reference proteome</keyword>
<name>A0A1H7ED12_9BURK</name>
<feature type="transmembrane region" description="Helical" evidence="1">
    <location>
        <begin position="12"/>
        <end position="32"/>
    </location>
</feature>
<sequence length="80" mass="8628">MHRHLPLFERLAFSVVTASAVVCAAFLLGHRYGAFDGTALTWTFNLCLDRALMCQEPATPGERGCGLAVGNNNECASAVW</sequence>